<dbReference type="Pfam" id="PF02518">
    <property type="entry name" value="HATPase_c"/>
    <property type="match status" value="1"/>
</dbReference>
<evidence type="ECO:0000313" key="11">
    <source>
        <dbReference type="EMBL" id="RRR69218.1"/>
    </source>
</evidence>
<protein>
    <recommendedName>
        <fullName evidence="2">histidine kinase</fullName>
        <ecNumber evidence="2">2.7.13.3</ecNumber>
    </recommendedName>
</protein>
<sequence>MNTMANQLQDYIKELEANLRQQADELRRSRDLLRVIFDNLPEGLLLLDAHGTLLAANQTFCSHIVGRRPQDVVGCSYRQLWHDLAVNDGVQLTTQGPNDESQPLIPALDQSFGAQMNQWRILYTDLVGQQRWFKVERVPFQRDVIEPQWIERWRDVTRDEALKRRFLLQDQLANLGHLAASVAHEVGNPLQSAMSCLELCREDRTIGQNSREYLNLALGELERMGRTMERLRQLYRPPQLEWEPVDLNQVLRQVTQFTRRKLHQERVQIDLDLAYDLPPIIGQADALRQVFLNLILNAQEAMPQGGTVWIASRHKATDRACQIVVSDTGVGISPELLPYIFEPFRSGKAQGVGLGLYLCQQIVEQHAGSIEVQSHLDAGTTFSVLLPWSDATPQHDLDEE</sequence>
<dbReference type="SMART" id="SM00388">
    <property type="entry name" value="HisKA"/>
    <property type="match status" value="1"/>
</dbReference>
<dbReference type="AlphaFoldDB" id="A0A426TV14"/>
<dbReference type="InterPro" id="IPR035965">
    <property type="entry name" value="PAS-like_dom_sf"/>
</dbReference>
<dbReference type="PRINTS" id="PR00344">
    <property type="entry name" value="BCTRLSENSOR"/>
</dbReference>
<dbReference type="EC" id="2.7.13.3" evidence="2"/>
<dbReference type="PANTHER" id="PTHR43065">
    <property type="entry name" value="SENSOR HISTIDINE KINASE"/>
    <property type="match status" value="1"/>
</dbReference>
<dbReference type="InterPro" id="IPR013656">
    <property type="entry name" value="PAS_4"/>
</dbReference>
<keyword evidence="4" id="KW-0808">Transferase</keyword>
<dbReference type="InterPro" id="IPR000014">
    <property type="entry name" value="PAS"/>
</dbReference>
<evidence type="ECO:0000256" key="9">
    <source>
        <dbReference type="SAM" id="Coils"/>
    </source>
</evidence>
<evidence type="ECO:0000256" key="7">
    <source>
        <dbReference type="ARBA" id="ARBA00022840"/>
    </source>
</evidence>
<dbReference type="SUPFAM" id="SSF55874">
    <property type="entry name" value="ATPase domain of HSP90 chaperone/DNA topoisomerase II/histidine kinase"/>
    <property type="match status" value="1"/>
</dbReference>
<evidence type="ECO:0000256" key="8">
    <source>
        <dbReference type="ARBA" id="ARBA00023012"/>
    </source>
</evidence>
<dbReference type="Proteomes" id="UP000280307">
    <property type="component" value="Unassembled WGS sequence"/>
</dbReference>
<dbReference type="GO" id="GO:0000155">
    <property type="term" value="F:phosphorelay sensor kinase activity"/>
    <property type="evidence" value="ECO:0007669"/>
    <property type="project" value="InterPro"/>
</dbReference>
<keyword evidence="7" id="KW-0067">ATP-binding</keyword>
<keyword evidence="8" id="KW-0902">Two-component regulatory system</keyword>
<dbReference type="Pfam" id="PF00512">
    <property type="entry name" value="HisKA"/>
    <property type="match status" value="1"/>
</dbReference>
<dbReference type="Gene3D" id="1.10.287.130">
    <property type="match status" value="1"/>
</dbReference>
<dbReference type="SUPFAM" id="SSF55785">
    <property type="entry name" value="PYP-like sensor domain (PAS domain)"/>
    <property type="match status" value="1"/>
</dbReference>
<dbReference type="SMART" id="SM00387">
    <property type="entry name" value="HATPase_c"/>
    <property type="match status" value="1"/>
</dbReference>
<comment type="catalytic activity">
    <reaction evidence="1">
        <text>ATP + protein L-histidine = ADP + protein N-phospho-L-histidine.</text>
        <dbReference type="EC" id="2.7.13.3"/>
    </reaction>
</comment>
<evidence type="ECO:0000256" key="6">
    <source>
        <dbReference type="ARBA" id="ARBA00022777"/>
    </source>
</evidence>
<dbReference type="InterPro" id="IPR003594">
    <property type="entry name" value="HATPase_dom"/>
</dbReference>
<dbReference type="EMBL" id="RSAS01000657">
    <property type="protein sequence ID" value="RRR69218.1"/>
    <property type="molecule type" value="Genomic_DNA"/>
</dbReference>
<dbReference type="InterPro" id="IPR005467">
    <property type="entry name" value="His_kinase_dom"/>
</dbReference>
<evidence type="ECO:0000256" key="4">
    <source>
        <dbReference type="ARBA" id="ARBA00022679"/>
    </source>
</evidence>
<keyword evidence="9" id="KW-0175">Coiled coil</keyword>
<keyword evidence="5" id="KW-0547">Nucleotide-binding</keyword>
<proteinExistence type="predicted"/>
<dbReference type="InterPro" id="IPR036097">
    <property type="entry name" value="HisK_dim/P_sf"/>
</dbReference>
<name>A0A426TV14_9CHLR</name>
<dbReference type="CDD" id="cd00130">
    <property type="entry name" value="PAS"/>
    <property type="match status" value="1"/>
</dbReference>
<evidence type="ECO:0000313" key="12">
    <source>
        <dbReference type="Proteomes" id="UP000280307"/>
    </source>
</evidence>
<dbReference type="SMART" id="SM00091">
    <property type="entry name" value="PAS"/>
    <property type="match status" value="1"/>
</dbReference>
<accession>A0A426TV14</accession>
<organism evidence="11 12">
    <name type="scientific">Candidatus Viridilinea halotolerans</name>
    <dbReference type="NCBI Taxonomy" id="2491704"/>
    <lineage>
        <taxon>Bacteria</taxon>
        <taxon>Bacillati</taxon>
        <taxon>Chloroflexota</taxon>
        <taxon>Chloroflexia</taxon>
        <taxon>Chloroflexales</taxon>
        <taxon>Chloroflexineae</taxon>
        <taxon>Oscillochloridaceae</taxon>
        <taxon>Candidatus Viridilinea</taxon>
    </lineage>
</organism>
<comment type="caution">
    <text evidence="11">The sequence shown here is derived from an EMBL/GenBank/DDBJ whole genome shotgun (WGS) entry which is preliminary data.</text>
</comment>
<evidence type="ECO:0000256" key="3">
    <source>
        <dbReference type="ARBA" id="ARBA00022553"/>
    </source>
</evidence>
<dbReference type="GO" id="GO:0005524">
    <property type="term" value="F:ATP binding"/>
    <property type="evidence" value="ECO:0007669"/>
    <property type="project" value="UniProtKB-KW"/>
</dbReference>
<feature type="domain" description="Histidine kinase" evidence="10">
    <location>
        <begin position="181"/>
        <end position="390"/>
    </location>
</feature>
<keyword evidence="6" id="KW-0418">Kinase</keyword>
<dbReference type="PANTHER" id="PTHR43065:SF10">
    <property type="entry name" value="PEROXIDE STRESS-ACTIVATED HISTIDINE KINASE MAK3"/>
    <property type="match status" value="1"/>
</dbReference>
<keyword evidence="3" id="KW-0597">Phosphoprotein</keyword>
<evidence type="ECO:0000256" key="5">
    <source>
        <dbReference type="ARBA" id="ARBA00022741"/>
    </source>
</evidence>
<dbReference type="Gene3D" id="3.30.565.10">
    <property type="entry name" value="Histidine kinase-like ATPase, C-terminal domain"/>
    <property type="match status" value="1"/>
</dbReference>
<dbReference type="InterPro" id="IPR003661">
    <property type="entry name" value="HisK_dim/P_dom"/>
</dbReference>
<dbReference type="Gene3D" id="3.30.450.20">
    <property type="entry name" value="PAS domain"/>
    <property type="match status" value="1"/>
</dbReference>
<reference evidence="11 12" key="1">
    <citation type="submission" date="2018-12" db="EMBL/GenBank/DDBJ databases">
        <title>Genome Sequence of Candidatus Viridilinea halotolerans isolated from saline sulfide-rich spring.</title>
        <authorList>
            <person name="Grouzdev D.S."/>
            <person name="Burganskaya E.I."/>
            <person name="Krutkina M.S."/>
            <person name="Sukhacheva M.V."/>
            <person name="Gorlenko V.M."/>
        </authorList>
    </citation>
    <scope>NUCLEOTIDE SEQUENCE [LARGE SCALE GENOMIC DNA]</scope>
    <source>
        <strain evidence="11">Chok-6</strain>
    </source>
</reference>
<dbReference type="InterPro" id="IPR004358">
    <property type="entry name" value="Sig_transdc_His_kin-like_C"/>
</dbReference>
<evidence type="ECO:0000259" key="10">
    <source>
        <dbReference type="PROSITE" id="PS50109"/>
    </source>
</evidence>
<evidence type="ECO:0000256" key="2">
    <source>
        <dbReference type="ARBA" id="ARBA00012438"/>
    </source>
</evidence>
<dbReference type="Pfam" id="PF08448">
    <property type="entry name" value="PAS_4"/>
    <property type="match status" value="1"/>
</dbReference>
<dbReference type="CDD" id="cd00082">
    <property type="entry name" value="HisKA"/>
    <property type="match status" value="1"/>
</dbReference>
<dbReference type="PROSITE" id="PS50109">
    <property type="entry name" value="HIS_KIN"/>
    <property type="match status" value="1"/>
</dbReference>
<gene>
    <name evidence="11" type="ORF">EI684_16265</name>
</gene>
<dbReference type="SUPFAM" id="SSF47384">
    <property type="entry name" value="Homodimeric domain of signal transducing histidine kinase"/>
    <property type="match status" value="1"/>
</dbReference>
<evidence type="ECO:0000256" key="1">
    <source>
        <dbReference type="ARBA" id="ARBA00000085"/>
    </source>
</evidence>
<dbReference type="InterPro" id="IPR036890">
    <property type="entry name" value="HATPase_C_sf"/>
</dbReference>
<feature type="coiled-coil region" evidence="9">
    <location>
        <begin position="5"/>
        <end position="32"/>
    </location>
</feature>